<dbReference type="EMBL" id="NESQ01000186">
    <property type="protein sequence ID" value="PUU76519.1"/>
    <property type="molecule type" value="Genomic_DNA"/>
</dbReference>
<feature type="transmembrane region" description="Helical" evidence="1">
    <location>
        <begin position="139"/>
        <end position="165"/>
    </location>
</feature>
<keyword evidence="1" id="KW-0472">Membrane</keyword>
<gene>
    <name evidence="2" type="ORF">B9Z19DRAFT_249382</name>
</gene>
<dbReference type="Proteomes" id="UP000244722">
    <property type="component" value="Unassembled WGS sequence"/>
</dbReference>
<protein>
    <submittedName>
        <fullName evidence="2">Uncharacterized protein</fullName>
    </submittedName>
</protein>
<sequence length="174" mass="20263">MSGSAPQLLYNISFINSLRCAFSTSKILFRDASRNRSPEYNAPIVPATRYSAKTQALRQSAWNRDRRGAHFLRVICYSSYEFLFLHHFFYLLTFFEGMLVVGVSYFRFLFMIVFLFSHVIPLFSLSFPKGYFKIGVYMWEYIVTCLLPKGCGLVEASVMFFVSLLRFSRRGLLL</sequence>
<keyword evidence="1" id="KW-1133">Transmembrane helix</keyword>
<keyword evidence="3" id="KW-1185">Reference proteome</keyword>
<comment type="caution">
    <text evidence="2">The sequence shown here is derived from an EMBL/GenBank/DDBJ whole genome shotgun (WGS) entry which is preliminary data.</text>
</comment>
<name>A0A2T6ZM06_TUBBO</name>
<feature type="transmembrane region" description="Helical" evidence="1">
    <location>
        <begin position="74"/>
        <end position="93"/>
    </location>
</feature>
<evidence type="ECO:0000256" key="1">
    <source>
        <dbReference type="SAM" id="Phobius"/>
    </source>
</evidence>
<organism evidence="2 3">
    <name type="scientific">Tuber borchii</name>
    <name type="common">White truffle</name>
    <dbReference type="NCBI Taxonomy" id="42251"/>
    <lineage>
        <taxon>Eukaryota</taxon>
        <taxon>Fungi</taxon>
        <taxon>Dikarya</taxon>
        <taxon>Ascomycota</taxon>
        <taxon>Pezizomycotina</taxon>
        <taxon>Pezizomycetes</taxon>
        <taxon>Pezizales</taxon>
        <taxon>Tuberaceae</taxon>
        <taxon>Tuber</taxon>
    </lineage>
</organism>
<evidence type="ECO:0000313" key="3">
    <source>
        <dbReference type="Proteomes" id="UP000244722"/>
    </source>
</evidence>
<evidence type="ECO:0000313" key="2">
    <source>
        <dbReference type="EMBL" id="PUU76519.1"/>
    </source>
</evidence>
<feature type="transmembrane region" description="Helical" evidence="1">
    <location>
        <begin position="105"/>
        <end position="127"/>
    </location>
</feature>
<reference evidence="2 3" key="1">
    <citation type="submission" date="2017-04" db="EMBL/GenBank/DDBJ databases">
        <title>Draft genome sequence of Tuber borchii Vittad., a whitish edible truffle.</title>
        <authorList>
            <consortium name="DOE Joint Genome Institute"/>
            <person name="Murat C."/>
            <person name="Kuo A."/>
            <person name="Barry K.W."/>
            <person name="Clum A."/>
            <person name="Dockter R.B."/>
            <person name="Fauchery L."/>
            <person name="Iotti M."/>
            <person name="Kohler A."/>
            <person name="Labutti K."/>
            <person name="Lindquist E.A."/>
            <person name="Lipzen A."/>
            <person name="Ohm R.A."/>
            <person name="Wang M."/>
            <person name="Grigoriev I.V."/>
            <person name="Zambonelli A."/>
            <person name="Martin F.M."/>
        </authorList>
    </citation>
    <scope>NUCLEOTIDE SEQUENCE [LARGE SCALE GENOMIC DNA]</scope>
    <source>
        <strain evidence="2 3">Tbo3840</strain>
    </source>
</reference>
<proteinExistence type="predicted"/>
<keyword evidence="1" id="KW-0812">Transmembrane</keyword>
<dbReference type="AlphaFoldDB" id="A0A2T6ZM06"/>
<accession>A0A2T6ZM06</accession>